<dbReference type="OrthoDB" id="9804377at2"/>
<dbReference type="Gene3D" id="3.40.50.10240">
    <property type="entry name" value="Thiamin pyrophosphokinase, catalytic domain"/>
    <property type="match status" value="1"/>
</dbReference>
<proteinExistence type="predicted"/>
<organism evidence="7 8">
    <name type="scientific">Halolactibacillus alkaliphilus</name>
    <dbReference type="NCBI Taxonomy" id="442899"/>
    <lineage>
        <taxon>Bacteria</taxon>
        <taxon>Bacillati</taxon>
        <taxon>Bacillota</taxon>
        <taxon>Bacilli</taxon>
        <taxon>Bacillales</taxon>
        <taxon>Bacillaceae</taxon>
        <taxon>Halolactibacillus</taxon>
    </lineage>
</organism>
<keyword evidence="2" id="KW-0547">Nucleotide-binding</keyword>
<keyword evidence="3 7" id="KW-0418">Kinase</keyword>
<dbReference type="Pfam" id="PF04265">
    <property type="entry name" value="TPK_B1_binding"/>
    <property type="match status" value="1"/>
</dbReference>
<evidence type="ECO:0000256" key="5">
    <source>
        <dbReference type="NCBIfam" id="TIGR01378"/>
    </source>
</evidence>
<dbReference type="EC" id="2.7.6.2" evidence="5"/>
<dbReference type="InterPro" id="IPR036759">
    <property type="entry name" value="TPK_catalytic_sf"/>
</dbReference>
<keyword evidence="4" id="KW-0067">ATP-binding</keyword>
<keyword evidence="8" id="KW-1185">Reference proteome</keyword>
<evidence type="ECO:0000256" key="3">
    <source>
        <dbReference type="ARBA" id="ARBA00022777"/>
    </source>
</evidence>
<dbReference type="AlphaFoldDB" id="A0A511WYS1"/>
<gene>
    <name evidence="7" type="primary">thiN</name>
    <name evidence="7" type="ORF">HAL01_02020</name>
</gene>
<dbReference type="GO" id="GO:0016301">
    <property type="term" value="F:kinase activity"/>
    <property type="evidence" value="ECO:0007669"/>
    <property type="project" value="UniProtKB-KW"/>
</dbReference>
<keyword evidence="1" id="KW-0808">Transferase</keyword>
<evidence type="ECO:0000256" key="1">
    <source>
        <dbReference type="ARBA" id="ARBA00022679"/>
    </source>
</evidence>
<dbReference type="InterPro" id="IPR007373">
    <property type="entry name" value="Thiamin_PyroPKinase_B1-bd"/>
</dbReference>
<accession>A0A511WYS1</accession>
<dbReference type="Pfam" id="PF04263">
    <property type="entry name" value="TPK_catalytic"/>
    <property type="match status" value="1"/>
</dbReference>
<dbReference type="GO" id="GO:0006772">
    <property type="term" value="P:thiamine metabolic process"/>
    <property type="evidence" value="ECO:0007669"/>
    <property type="project" value="UniProtKB-UniRule"/>
</dbReference>
<dbReference type="PANTHER" id="PTHR41299:SF1">
    <property type="entry name" value="THIAMINE PYROPHOSPHOKINASE"/>
    <property type="match status" value="1"/>
</dbReference>
<evidence type="ECO:0000313" key="7">
    <source>
        <dbReference type="EMBL" id="GEN55738.1"/>
    </source>
</evidence>
<feature type="domain" description="Thiamin pyrophosphokinase thiamin-binding" evidence="6">
    <location>
        <begin position="140"/>
        <end position="205"/>
    </location>
</feature>
<dbReference type="STRING" id="442899.SAMN05720591_10268"/>
<dbReference type="SMART" id="SM00983">
    <property type="entry name" value="TPK_B1_binding"/>
    <property type="match status" value="1"/>
</dbReference>
<dbReference type="InterPro" id="IPR006282">
    <property type="entry name" value="Thi_PPkinase"/>
</dbReference>
<dbReference type="InterPro" id="IPR053149">
    <property type="entry name" value="TPK"/>
</dbReference>
<evidence type="ECO:0000256" key="2">
    <source>
        <dbReference type="ARBA" id="ARBA00022741"/>
    </source>
</evidence>
<evidence type="ECO:0000259" key="6">
    <source>
        <dbReference type="SMART" id="SM00983"/>
    </source>
</evidence>
<evidence type="ECO:0000313" key="8">
    <source>
        <dbReference type="Proteomes" id="UP000321400"/>
    </source>
</evidence>
<dbReference type="GO" id="GO:0009229">
    <property type="term" value="P:thiamine diphosphate biosynthetic process"/>
    <property type="evidence" value="ECO:0007669"/>
    <property type="project" value="InterPro"/>
</dbReference>
<sequence length="212" mass="23290">MTIYGIVAGGPEVLLPDLTQETIDIWIGCDRGCHYILKAHLALDLAIGDFDSVSEDILEEIKQEAKSVIVYPSDKDDSDLELAIKAVDLKAGDQMVFYGVTGGRLDHAWVNVGLLKRLAMQGFQVKMVDAHHKVSFYLPGHYTLYRQSEDYLSLLPLTAKVTGVSLTGFKYPLKHAVLTEGSSLSLSNQLIEPYGSISFQSGILMVISAKEL</sequence>
<name>A0A511WYS1_9BACI</name>
<dbReference type="GO" id="GO:0030975">
    <property type="term" value="F:thiamine binding"/>
    <property type="evidence" value="ECO:0007669"/>
    <property type="project" value="InterPro"/>
</dbReference>
<dbReference type="EMBL" id="BJYE01000002">
    <property type="protein sequence ID" value="GEN55738.1"/>
    <property type="molecule type" value="Genomic_DNA"/>
</dbReference>
<dbReference type="SUPFAM" id="SSF63999">
    <property type="entry name" value="Thiamin pyrophosphokinase, catalytic domain"/>
    <property type="match status" value="1"/>
</dbReference>
<evidence type="ECO:0000256" key="4">
    <source>
        <dbReference type="ARBA" id="ARBA00022840"/>
    </source>
</evidence>
<dbReference type="GO" id="GO:0004788">
    <property type="term" value="F:thiamine diphosphokinase activity"/>
    <property type="evidence" value="ECO:0007669"/>
    <property type="project" value="UniProtKB-UniRule"/>
</dbReference>
<dbReference type="RefSeq" id="WP_089799484.1">
    <property type="nucleotide sequence ID" value="NZ_BJYE01000002.1"/>
</dbReference>
<dbReference type="PANTHER" id="PTHR41299">
    <property type="entry name" value="THIAMINE PYROPHOSPHOKINASE"/>
    <property type="match status" value="1"/>
</dbReference>
<comment type="caution">
    <text evidence="7">The sequence shown here is derived from an EMBL/GenBank/DDBJ whole genome shotgun (WGS) entry which is preliminary data.</text>
</comment>
<protein>
    <recommendedName>
        <fullName evidence="5">Thiamine diphosphokinase</fullName>
        <ecNumber evidence="5">2.7.6.2</ecNumber>
    </recommendedName>
</protein>
<dbReference type="GO" id="GO:0005524">
    <property type="term" value="F:ATP binding"/>
    <property type="evidence" value="ECO:0007669"/>
    <property type="project" value="UniProtKB-KW"/>
</dbReference>
<dbReference type="InterPro" id="IPR007371">
    <property type="entry name" value="TPK_catalytic"/>
</dbReference>
<dbReference type="InterPro" id="IPR036371">
    <property type="entry name" value="TPK_B1-bd_sf"/>
</dbReference>
<dbReference type="Proteomes" id="UP000321400">
    <property type="component" value="Unassembled WGS sequence"/>
</dbReference>
<dbReference type="CDD" id="cd07995">
    <property type="entry name" value="TPK"/>
    <property type="match status" value="1"/>
</dbReference>
<dbReference type="NCBIfam" id="TIGR01378">
    <property type="entry name" value="thi_PPkinase"/>
    <property type="match status" value="1"/>
</dbReference>
<reference evidence="7 8" key="1">
    <citation type="submission" date="2019-07" db="EMBL/GenBank/DDBJ databases">
        <title>Whole genome shotgun sequence of Halolactibacillus alkaliphilus NBRC 103919.</title>
        <authorList>
            <person name="Hosoyama A."/>
            <person name="Uohara A."/>
            <person name="Ohji S."/>
            <person name="Ichikawa N."/>
        </authorList>
    </citation>
    <scope>NUCLEOTIDE SEQUENCE [LARGE SCALE GENOMIC DNA]</scope>
    <source>
        <strain evidence="7 8">NBRC 103919</strain>
    </source>
</reference>
<dbReference type="SUPFAM" id="SSF63862">
    <property type="entry name" value="Thiamin pyrophosphokinase, substrate-binding domain"/>
    <property type="match status" value="1"/>
</dbReference>